<proteinExistence type="predicted"/>
<dbReference type="InterPro" id="IPR032710">
    <property type="entry name" value="NTF2-like_dom_sf"/>
</dbReference>
<evidence type="ECO:0000259" key="1">
    <source>
        <dbReference type="Pfam" id="PF12680"/>
    </source>
</evidence>
<dbReference type="RefSeq" id="WP_295661210.1">
    <property type="nucleotide sequence ID" value="NZ_CADCUP010000200.1"/>
</dbReference>
<reference evidence="2" key="1">
    <citation type="submission" date="2020-02" db="EMBL/GenBank/DDBJ databases">
        <authorList>
            <person name="Meier V. D."/>
        </authorList>
    </citation>
    <scope>NUCLEOTIDE SEQUENCE</scope>
    <source>
        <strain evidence="2">AVDCRST_MAG06</strain>
    </source>
</reference>
<feature type="domain" description="SnoaL-like" evidence="1">
    <location>
        <begin position="16"/>
        <end position="111"/>
    </location>
</feature>
<gene>
    <name evidence="2" type="ORF">AVDCRST_MAG06-3021</name>
</gene>
<name>A0A6J4PDN1_9ACTN</name>
<dbReference type="SUPFAM" id="SSF54427">
    <property type="entry name" value="NTF2-like"/>
    <property type="match status" value="1"/>
</dbReference>
<accession>A0A6J4PDN1</accession>
<organism evidence="2">
    <name type="scientific">uncultured Nocardioides sp</name>
    <dbReference type="NCBI Taxonomy" id="198441"/>
    <lineage>
        <taxon>Bacteria</taxon>
        <taxon>Bacillati</taxon>
        <taxon>Actinomycetota</taxon>
        <taxon>Actinomycetes</taxon>
        <taxon>Propionibacteriales</taxon>
        <taxon>Nocardioidaceae</taxon>
        <taxon>Nocardioides</taxon>
        <taxon>environmental samples</taxon>
    </lineage>
</organism>
<dbReference type="InterPro" id="IPR037401">
    <property type="entry name" value="SnoaL-like"/>
</dbReference>
<dbReference type="Gene3D" id="3.10.450.50">
    <property type="match status" value="1"/>
</dbReference>
<sequence length="125" mass="13846">MTGTDRADGFASALQQLEGGDEDALLAQFADSVTLFRPEVKHQEGESDPQAFWKAYRDQFSDISTEFTHVAEAGDIAMLEWESTGTLTTDRPISYRGVSLLTFDDDGKVSRFATYYDTAAFTNPD</sequence>
<protein>
    <recommendedName>
        <fullName evidence="1">SnoaL-like domain-containing protein</fullName>
    </recommendedName>
</protein>
<dbReference type="EMBL" id="CADCUP010000200">
    <property type="protein sequence ID" value="CAA9413444.1"/>
    <property type="molecule type" value="Genomic_DNA"/>
</dbReference>
<dbReference type="AlphaFoldDB" id="A0A6J4PDN1"/>
<dbReference type="Pfam" id="PF12680">
    <property type="entry name" value="SnoaL_2"/>
    <property type="match status" value="1"/>
</dbReference>
<evidence type="ECO:0000313" key="2">
    <source>
        <dbReference type="EMBL" id="CAA9413444.1"/>
    </source>
</evidence>